<feature type="transmembrane region" description="Helical" evidence="8">
    <location>
        <begin position="250"/>
        <end position="267"/>
    </location>
</feature>
<feature type="chain" id="PRO_5041287351" evidence="9">
    <location>
        <begin position="22"/>
        <end position="592"/>
    </location>
</feature>
<keyword evidence="11" id="KW-1185">Reference proteome</keyword>
<keyword evidence="4 8" id="KW-0812">Transmembrane</keyword>
<evidence type="ECO:0000256" key="6">
    <source>
        <dbReference type="ARBA" id="ARBA00023136"/>
    </source>
</evidence>
<evidence type="ECO:0000256" key="2">
    <source>
        <dbReference type="ARBA" id="ARBA00022475"/>
    </source>
</evidence>
<keyword evidence="9" id="KW-0732">Signal</keyword>
<dbReference type="Proteomes" id="UP001165378">
    <property type="component" value="Unassembled WGS sequence"/>
</dbReference>
<gene>
    <name evidence="10" type="ORF">LZ495_34090</name>
</gene>
<evidence type="ECO:0000313" key="11">
    <source>
        <dbReference type="Proteomes" id="UP001165378"/>
    </source>
</evidence>
<dbReference type="EMBL" id="JAKFHA010000031">
    <property type="protein sequence ID" value="MCF2532222.1"/>
    <property type="molecule type" value="Genomic_DNA"/>
</dbReference>
<evidence type="ECO:0000313" key="10">
    <source>
        <dbReference type="EMBL" id="MCF2532222.1"/>
    </source>
</evidence>
<evidence type="ECO:0000256" key="3">
    <source>
        <dbReference type="ARBA" id="ARBA00022679"/>
    </source>
</evidence>
<feature type="transmembrane region" description="Helical" evidence="8">
    <location>
        <begin position="318"/>
        <end position="340"/>
    </location>
</feature>
<feature type="transmembrane region" description="Helical" evidence="8">
    <location>
        <begin position="186"/>
        <end position="205"/>
    </location>
</feature>
<evidence type="ECO:0000256" key="1">
    <source>
        <dbReference type="ARBA" id="ARBA00004651"/>
    </source>
</evidence>
<feature type="transmembrane region" description="Helical" evidence="8">
    <location>
        <begin position="77"/>
        <end position="98"/>
    </location>
</feature>
<protein>
    <submittedName>
        <fullName evidence="10">Glycosyltransferase 87 family protein</fullName>
    </submittedName>
</protein>
<comment type="caution">
    <text evidence="10">The sequence shown here is derived from an EMBL/GenBank/DDBJ whole genome shotgun (WGS) entry which is preliminary data.</text>
</comment>
<dbReference type="GO" id="GO:0005886">
    <property type="term" value="C:plasma membrane"/>
    <property type="evidence" value="ECO:0007669"/>
    <property type="project" value="UniProtKB-SubCell"/>
</dbReference>
<dbReference type="InterPro" id="IPR018584">
    <property type="entry name" value="GT87"/>
</dbReference>
<accession>A0AA41Q6Q2</accession>
<evidence type="ECO:0000256" key="8">
    <source>
        <dbReference type="SAM" id="Phobius"/>
    </source>
</evidence>
<keyword evidence="2" id="KW-1003">Cell membrane</keyword>
<feature type="transmembrane region" description="Helical" evidence="8">
    <location>
        <begin position="279"/>
        <end position="298"/>
    </location>
</feature>
<comment type="subcellular location">
    <subcellularLocation>
        <location evidence="1">Cell membrane</location>
        <topology evidence="1">Multi-pass membrane protein</topology>
    </subcellularLocation>
</comment>
<keyword evidence="3" id="KW-0808">Transferase</keyword>
<dbReference type="RefSeq" id="WP_235056998.1">
    <property type="nucleotide sequence ID" value="NZ_JAKFHA010000031.1"/>
</dbReference>
<comment type="similarity">
    <text evidence="7">Belongs to the glycosyltransferase 87 family.</text>
</comment>
<name>A0AA41Q6Q2_9ACTN</name>
<proteinExistence type="inferred from homology"/>
<dbReference type="Pfam" id="PF09594">
    <property type="entry name" value="GT87"/>
    <property type="match status" value="1"/>
</dbReference>
<dbReference type="AlphaFoldDB" id="A0AA41Q6Q2"/>
<keyword evidence="6 8" id="KW-0472">Membrane</keyword>
<organism evidence="10 11">
    <name type="scientific">Yinghuangia soli</name>
    <dbReference type="NCBI Taxonomy" id="2908204"/>
    <lineage>
        <taxon>Bacteria</taxon>
        <taxon>Bacillati</taxon>
        <taxon>Actinomycetota</taxon>
        <taxon>Actinomycetes</taxon>
        <taxon>Kitasatosporales</taxon>
        <taxon>Streptomycetaceae</taxon>
        <taxon>Yinghuangia</taxon>
    </lineage>
</organism>
<reference evidence="10" key="1">
    <citation type="submission" date="2022-01" db="EMBL/GenBank/DDBJ databases">
        <title>Genome-Based Taxonomic Classification of the Phylum Actinobacteria.</title>
        <authorList>
            <person name="Gao Y."/>
        </authorList>
    </citation>
    <scope>NUCLEOTIDE SEQUENCE</scope>
    <source>
        <strain evidence="10">KLBMP 8922</strain>
    </source>
</reference>
<feature type="transmembrane region" description="Helical" evidence="8">
    <location>
        <begin position="352"/>
        <end position="371"/>
    </location>
</feature>
<feature type="signal peptide" evidence="9">
    <location>
        <begin position="1"/>
        <end position="21"/>
    </location>
</feature>
<feature type="transmembrane region" description="Helical" evidence="8">
    <location>
        <begin position="110"/>
        <end position="127"/>
    </location>
</feature>
<feature type="transmembrane region" description="Helical" evidence="8">
    <location>
        <begin position="155"/>
        <end position="179"/>
    </location>
</feature>
<evidence type="ECO:0000256" key="7">
    <source>
        <dbReference type="ARBA" id="ARBA00024033"/>
    </source>
</evidence>
<evidence type="ECO:0000256" key="4">
    <source>
        <dbReference type="ARBA" id="ARBA00022692"/>
    </source>
</evidence>
<feature type="transmembrane region" description="Helical" evidence="8">
    <location>
        <begin position="391"/>
        <end position="409"/>
    </location>
</feature>
<dbReference type="GO" id="GO:0016758">
    <property type="term" value="F:hexosyltransferase activity"/>
    <property type="evidence" value="ECO:0007669"/>
    <property type="project" value="InterPro"/>
</dbReference>
<evidence type="ECO:0000256" key="5">
    <source>
        <dbReference type="ARBA" id="ARBA00022989"/>
    </source>
</evidence>
<sequence length="592" mass="62452">MAACALLFAAAAAAVVRMAFARPSWDRQADLHVYFEAVRWVRDGEPLYTYTAQNGDPFTYPPFALLVFWPLGWMSEAAARVVWTAATLAAVLVLAAALTARQGVAGRRRFACLTLAGAAVLVWSAPLQSNIRLGQVSVFVALLAFMDALELTPKWARGALVGIAAAVKLTPLIFVPYLWVTGQRKAAVRAGAVFAACTGGVWAVWPSASVDFWTEAIFATSRIGNLAATGNQSVNGALIRTSLPTAERSAAWLVLSAAVCAVAFLAARELQRRGEVARAGVVVGCASVAASPVSWTHHQVWTVLAGLLLVAGTGRWRIAGGAALLAVMTFTAGGWVSWALPDPLGGFVHDNLRGMAAVAVCAGATAGLWRVRVPMQVRVAPGFRLVALPRAWMAMALVAAVGAAGLLALSRDETVQTRVLTAETASEPWFSADSGPCGFMGYDAPGVPVDEMVFPPRPPEPTHALCRSPVGERNGGIQLNFTWAAAPPPSHPAGHPYEIIDGFVGTDVARVVYVPVEGTEAIEVPLLPAEIGPAPEFATLPGDGRLLPVLDERTPGVRRFTIATTNSRYAHMLAFDAAGRLIEDGSDKLRDG</sequence>
<evidence type="ECO:0000256" key="9">
    <source>
        <dbReference type="SAM" id="SignalP"/>
    </source>
</evidence>
<keyword evidence="5 8" id="KW-1133">Transmembrane helix</keyword>